<organism evidence="1 2">
    <name type="scientific">Prosthecobacter dejongeii</name>
    <dbReference type="NCBI Taxonomy" id="48465"/>
    <lineage>
        <taxon>Bacteria</taxon>
        <taxon>Pseudomonadati</taxon>
        <taxon>Verrucomicrobiota</taxon>
        <taxon>Verrucomicrobiia</taxon>
        <taxon>Verrucomicrobiales</taxon>
        <taxon>Verrucomicrobiaceae</taxon>
        <taxon>Prosthecobacter</taxon>
    </lineage>
</organism>
<protein>
    <submittedName>
        <fullName evidence="1">Uncharacterized protein</fullName>
    </submittedName>
</protein>
<comment type="caution">
    <text evidence="1">The sequence shown here is derived from an EMBL/GenBank/DDBJ whole genome shotgun (WGS) entry which is preliminary data.</text>
</comment>
<evidence type="ECO:0000313" key="1">
    <source>
        <dbReference type="EMBL" id="MBB5036774.1"/>
    </source>
</evidence>
<dbReference type="EMBL" id="JACHIF010000001">
    <property type="protein sequence ID" value="MBB5036774.1"/>
    <property type="molecule type" value="Genomic_DNA"/>
</dbReference>
<evidence type="ECO:0000313" key="2">
    <source>
        <dbReference type="Proteomes" id="UP000534294"/>
    </source>
</evidence>
<proteinExistence type="predicted"/>
<keyword evidence="2" id="KW-1185">Reference proteome</keyword>
<sequence>MNELSDNEALMMESLARGIAVRAMKDHGAVPPTVLIGNENTVIEYASEALADAAAKDRLAQIARLLATANDATVVTTILESWARIAKVPGGPMTERIEAVMIMTEHRLGSRALLLKIERTEHGKFRRLTPVSVPGLDSVQGRFTGLIPPRSPSPEEIKQARTVLGLLGLSPDGKTIRHDLN</sequence>
<accession>A0A7W7YIK1</accession>
<dbReference type="Proteomes" id="UP000534294">
    <property type="component" value="Unassembled WGS sequence"/>
</dbReference>
<dbReference type="AlphaFoldDB" id="A0A7W7YIK1"/>
<reference evidence="1 2" key="1">
    <citation type="submission" date="2020-08" db="EMBL/GenBank/DDBJ databases">
        <title>Genomic Encyclopedia of Type Strains, Phase IV (KMG-IV): sequencing the most valuable type-strain genomes for metagenomic binning, comparative biology and taxonomic classification.</title>
        <authorList>
            <person name="Goeker M."/>
        </authorList>
    </citation>
    <scope>NUCLEOTIDE SEQUENCE [LARGE SCALE GENOMIC DNA]</scope>
    <source>
        <strain evidence="1 2">DSM 12251</strain>
    </source>
</reference>
<name>A0A7W7YIK1_9BACT</name>
<dbReference type="RefSeq" id="WP_184205940.1">
    <property type="nucleotide sequence ID" value="NZ_JACHIF010000001.1"/>
</dbReference>
<gene>
    <name evidence="1" type="ORF">HNQ64_001008</name>
</gene>